<reference evidence="3" key="1">
    <citation type="submission" date="2016-11" db="EMBL/GenBank/DDBJ databases">
        <title>Actinomyces gypaetusis sp. nov. isolated from Gypaetus barbatus in Qinghai Tibet Plateau China.</title>
        <authorList>
            <person name="Meng X."/>
        </authorList>
    </citation>
    <scope>NUCLEOTIDE SEQUENCE [LARGE SCALE GENOMIC DNA]</scope>
    <source>
        <strain evidence="3">DSM 15383</strain>
    </source>
</reference>
<evidence type="ECO:0000313" key="2">
    <source>
        <dbReference type="EMBL" id="OKL49232.1"/>
    </source>
</evidence>
<accession>A0A1Q5PNZ7</accession>
<sequence length="224" mass="24601">MTRDFDEEFDKIMSGTDAGTELTGQSADLESEIPYEIPPADLQIEEVRPAEDGKRSVGLVLTELLHYEVLQKIVELEKLPGRALGTETGAVLWVPVSLEGDEEDEFAALLGDARPVADELARVAQRIAEVIGRNVIVAQSWLRVDDEDDEVSVAGQIVAWRVTKAGTVEPLHGGLVVSSMAEDVEDLLVGRTDPLTHNNYEPSQSAWPTLQAIKQAWFNRGKKD</sequence>
<dbReference type="RefSeq" id="WP_075361471.1">
    <property type="nucleotide sequence ID" value="NZ_MPDM01000004.1"/>
</dbReference>
<dbReference type="Proteomes" id="UP000186465">
    <property type="component" value="Unassembled WGS sequence"/>
</dbReference>
<dbReference type="OrthoDB" id="3254810at2"/>
<evidence type="ECO:0000313" key="3">
    <source>
        <dbReference type="Proteomes" id="UP000186465"/>
    </source>
</evidence>
<dbReference type="STRING" id="156892.BM477_04375"/>
<proteinExistence type="predicted"/>
<dbReference type="EMBL" id="MPDM01000004">
    <property type="protein sequence ID" value="OKL49232.1"/>
    <property type="molecule type" value="Genomic_DNA"/>
</dbReference>
<comment type="caution">
    <text evidence="2">The sequence shown here is derived from an EMBL/GenBank/DDBJ whole genome shotgun (WGS) entry which is preliminary data.</text>
</comment>
<gene>
    <name evidence="2" type="ORF">BM477_04375</name>
</gene>
<feature type="region of interest" description="Disordered" evidence="1">
    <location>
        <begin position="1"/>
        <end position="22"/>
    </location>
</feature>
<protein>
    <submittedName>
        <fullName evidence="2">Uncharacterized protein</fullName>
    </submittedName>
</protein>
<name>A0A1Q5PNZ7_9ACTO</name>
<organism evidence="2 3">
    <name type="scientific">Boudabousia marimammalium</name>
    <dbReference type="NCBI Taxonomy" id="156892"/>
    <lineage>
        <taxon>Bacteria</taxon>
        <taxon>Bacillati</taxon>
        <taxon>Actinomycetota</taxon>
        <taxon>Actinomycetes</taxon>
        <taxon>Actinomycetales</taxon>
        <taxon>Actinomycetaceae</taxon>
        <taxon>Boudabousia</taxon>
    </lineage>
</organism>
<keyword evidence="3" id="KW-1185">Reference proteome</keyword>
<evidence type="ECO:0000256" key="1">
    <source>
        <dbReference type="SAM" id="MobiDB-lite"/>
    </source>
</evidence>
<dbReference type="AlphaFoldDB" id="A0A1Q5PNZ7"/>